<feature type="transmembrane region" description="Helical" evidence="5">
    <location>
        <begin position="196"/>
        <end position="213"/>
    </location>
</feature>
<dbReference type="PANTHER" id="PTHR43823:SF4">
    <property type="entry name" value="SPORULATION PROTEIN YKVU"/>
    <property type="match status" value="1"/>
</dbReference>
<evidence type="ECO:0000313" key="7">
    <source>
        <dbReference type="Proteomes" id="UP000182958"/>
    </source>
</evidence>
<evidence type="ECO:0000256" key="2">
    <source>
        <dbReference type="ARBA" id="ARBA00022692"/>
    </source>
</evidence>
<name>A0A1K1LNP7_SELRU</name>
<dbReference type="Pfam" id="PF01554">
    <property type="entry name" value="MatE"/>
    <property type="match status" value="2"/>
</dbReference>
<feature type="transmembrane region" description="Helical" evidence="5">
    <location>
        <begin position="318"/>
        <end position="340"/>
    </location>
</feature>
<keyword evidence="4 5" id="KW-0472">Membrane</keyword>
<evidence type="ECO:0000256" key="4">
    <source>
        <dbReference type="ARBA" id="ARBA00023136"/>
    </source>
</evidence>
<proteinExistence type="predicted"/>
<dbReference type="Proteomes" id="UP000182958">
    <property type="component" value="Unassembled WGS sequence"/>
</dbReference>
<dbReference type="InterPro" id="IPR051327">
    <property type="entry name" value="MATE_MepA_subfamily"/>
</dbReference>
<dbReference type="PANTHER" id="PTHR43823">
    <property type="entry name" value="SPORULATION PROTEIN YKVU"/>
    <property type="match status" value="1"/>
</dbReference>
<feature type="transmembrane region" description="Helical" evidence="5">
    <location>
        <begin position="234"/>
        <end position="254"/>
    </location>
</feature>
<dbReference type="GO" id="GO:0015297">
    <property type="term" value="F:antiporter activity"/>
    <property type="evidence" value="ECO:0007669"/>
    <property type="project" value="InterPro"/>
</dbReference>
<accession>A0A1K1LNP7</accession>
<feature type="transmembrane region" description="Helical" evidence="5">
    <location>
        <begin position="167"/>
        <end position="190"/>
    </location>
</feature>
<feature type="transmembrane region" description="Helical" evidence="5">
    <location>
        <begin position="57"/>
        <end position="82"/>
    </location>
</feature>
<protein>
    <submittedName>
        <fullName evidence="6">Na+-driven multidrug efflux pump</fullName>
    </submittedName>
</protein>
<comment type="subcellular location">
    <subcellularLocation>
        <location evidence="1">Membrane</location>
        <topology evidence="1">Multi-pass membrane protein</topology>
    </subcellularLocation>
</comment>
<feature type="transmembrane region" description="Helical" evidence="5">
    <location>
        <begin position="266"/>
        <end position="285"/>
    </location>
</feature>
<keyword evidence="2 5" id="KW-0812">Transmembrane</keyword>
<keyword evidence="7" id="KW-1185">Reference proteome</keyword>
<keyword evidence="3 5" id="KW-1133">Transmembrane helix</keyword>
<feature type="transmembrane region" description="Helical" evidence="5">
    <location>
        <begin position="141"/>
        <end position="160"/>
    </location>
</feature>
<reference evidence="7" key="1">
    <citation type="submission" date="2016-11" db="EMBL/GenBank/DDBJ databases">
        <authorList>
            <person name="Varghese N."/>
            <person name="Submissions S."/>
        </authorList>
    </citation>
    <scope>NUCLEOTIDE SEQUENCE [LARGE SCALE GENOMIC DNA]</scope>
    <source>
        <strain evidence="7">C3</strain>
    </source>
</reference>
<evidence type="ECO:0000256" key="5">
    <source>
        <dbReference type="SAM" id="Phobius"/>
    </source>
</evidence>
<sequence length="577" mass="64385">MSSWPLFGPKTVISSRFRAVFTAAMFSMVSAYILILTDNVAAGQLVGEKAVVSMTLVVPLLTFIIFVSYLIADGLAMMLSYAMGRGDREQVDRLFSMGVLLALGMGGLFALSMWALRTHLLGFWDISPHLMGYVQDYYDGLLFYAPLMFLNVFFYTVFVAEGQERVCVVGSVCAFVVNVLLDICLCLRIGVMGVGIATTCGLGAAVLVQLYFLRGGRSRLHFRWYWNTNDVLHGVLYSFYHSLDTLLLALLPLALSSCVLHHFSEAYIIVVTVTVNLLTFIVALYTGVVDCLQPMVCQYHAENNLPSIQKTMATGIRATNIISLAIMVLGMAVSGILPQLFGVRDEQMVAEVSMAVCCFLLFIVFLGSTLMYSNYYIYIEKRNYGACLKFLLLLGFPYIGMELGAAYSLNGMMLGTSAAFLAAFAFNLWWTRKSGRLFLDREMLTRQYSYDIDCSVEAVIGLSKLVQRMMAARGLSVHRANLLALLVEEIGMHANQRAKGAFFQLEFSILLGKSPEDDITMIVRDNGKPYDIIKEALQGKHSFREYFIESITANFPRRHYWVSGDENRMTLVIGERG</sequence>
<gene>
    <name evidence="6" type="ORF">SAMN02910323_0241</name>
</gene>
<feature type="transmembrane region" description="Helical" evidence="5">
    <location>
        <begin position="20"/>
        <end position="37"/>
    </location>
</feature>
<dbReference type="InterPro" id="IPR002528">
    <property type="entry name" value="MATE_fam"/>
</dbReference>
<feature type="transmembrane region" description="Helical" evidence="5">
    <location>
        <begin position="407"/>
        <end position="430"/>
    </location>
</feature>
<dbReference type="AlphaFoldDB" id="A0A1K1LNP7"/>
<evidence type="ECO:0000256" key="1">
    <source>
        <dbReference type="ARBA" id="ARBA00004141"/>
    </source>
</evidence>
<dbReference type="GO" id="GO:0042910">
    <property type="term" value="F:xenobiotic transmembrane transporter activity"/>
    <property type="evidence" value="ECO:0007669"/>
    <property type="project" value="InterPro"/>
</dbReference>
<dbReference type="GO" id="GO:0016020">
    <property type="term" value="C:membrane"/>
    <property type="evidence" value="ECO:0007669"/>
    <property type="project" value="UniProtKB-SubCell"/>
</dbReference>
<feature type="transmembrane region" description="Helical" evidence="5">
    <location>
        <begin position="94"/>
        <end position="116"/>
    </location>
</feature>
<dbReference type="RefSeq" id="WP_072305194.1">
    <property type="nucleotide sequence ID" value="NZ_FPJA01000004.1"/>
</dbReference>
<evidence type="ECO:0000256" key="3">
    <source>
        <dbReference type="ARBA" id="ARBA00022989"/>
    </source>
</evidence>
<dbReference type="EMBL" id="FPJA01000004">
    <property type="protein sequence ID" value="SFW12504.1"/>
    <property type="molecule type" value="Genomic_DNA"/>
</dbReference>
<evidence type="ECO:0000313" key="6">
    <source>
        <dbReference type="EMBL" id="SFW12504.1"/>
    </source>
</evidence>
<organism evidence="6 7">
    <name type="scientific">Selenomonas ruminantium</name>
    <dbReference type="NCBI Taxonomy" id="971"/>
    <lineage>
        <taxon>Bacteria</taxon>
        <taxon>Bacillati</taxon>
        <taxon>Bacillota</taxon>
        <taxon>Negativicutes</taxon>
        <taxon>Selenomonadales</taxon>
        <taxon>Selenomonadaceae</taxon>
        <taxon>Selenomonas</taxon>
    </lineage>
</organism>
<feature type="transmembrane region" description="Helical" evidence="5">
    <location>
        <begin position="384"/>
        <end position="401"/>
    </location>
</feature>
<feature type="transmembrane region" description="Helical" evidence="5">
    <location>
        <begin position="352"/>
        <end position="372"/>
    </location>
</feature>